<dbReference type="GO" id="GO:0031460">
    <property type="term" value="P:glycine betaine transport"/>
    <property type="evidence" value="ECO:0007669"/>
    <property type="project" value="TreeGrafter"/>
</dbReference>
<dbReference type="InterPro" id="IPR051204">
    <property type="entry name" value="ABC_transp_perm/SBD"/>
</dbReference>
<dbReference type="Proteomes" id="UP000242415">
    <property type="component" value="Unassembled WGS sequence"/>
</dbReference>
<proteinExistence type="inferred from homology"/>
<keyword evidence="4 6" id="KW-1133">Transmembrane helix</keyword>
<feature type="transmembrane region" description="Helical" evidence="6">
    <location>
        <begin position="74"/>
        <end position="98"/>
    </location>
</feature>
<feature type="transmembrane region" description="Helical" evidence="6">
    <location>
        <begin position="196"/>
        <end position="216"/>
    </location>
</feature>
<keyword evidence="9" id="KW-1185">Reference proteome</keyword>
<dbReference type="GO" id="GO:0005886">
    <property type="term" value="C:plasma membrane"/>
    <property type="evidence" value="ECO:0007669"/>
    <property type="project" value="UniProtKB-SubCell"/>
</dbReference>
<dbReference type="GO" id="GO:0055085">
    <property type="term" value="P:transmembrane transport"/>
    <property type="evidence" value="ECO:0007669"/>
    <property type="project" value="InterPro"/>
</dbReference>
<dbReference type="CDD" id="cd06261">
    <property type="entry name" value="TM_PBP2"/>
    <property type="match status" value="1"/>
</dbReference>
<evidence type="ECO:0000256" key="3">
    <source>
        <dbReference type="ARBA" id="ARBA00022692"/>
    </source>
</evidence>
<keyword evidence="3 6" id="KW-0812">Transmembrane</keyword>
<protein>
    <submittedName>
        <fullName evidence="8">Osmoprotectant transport system permease protein</fullName>
    </submittedName>
</protein>
<dbReference type="InterPro" id="IPR035906">
    <property type="entry name" value="MetI-like_sf"/>
</dbReference>
<sequence length="262" mass="27483">MTATAHRGRTAAAALTPPSRWRTLLRSHWAMPVVLAVTLLATYLWIRSRQLDDIERRSLNADALMRMLGEHLRLTALTTVVVVTVAVGTGILLTRPALRWIAPAATALANIGQATPAIGLLVLLSIWLGIGSTTALIGLVAYALLPVLQNTIVGLNQVDRKLVEAGRGIGMSPLAVLTRVELPLALPVILAGIRTALVLAVGVATLATFINAGGLGELIVTGIKLQRAPVLVCGAILTAALALLLDWLGGVIADLFRPRGLG</sequence>
<feature type="transmembrane region" description="Helical" evidence="6">
    <location>
        <begin position="169"/>
        <end position="190"/>
    </location>
</feature>
<feature type="transmembrane region" description="Helical" evidence="6">
    <location>
        <begin position="228"/>
        <end position="253"/>
    </location>
</feature>
<evidence type="ECO:0000256" key="5">
    <source>
        <dbReference type="ARBA" id="ARBA00023136"/>
    </source>
</evidence>
<keyword evidence="5 6" id="KW-0472">Membrane</keyword>
<dbReference type="Pfam" id="PF00528">
    <property type="entry name" value="BPD_transp_1"/>
    <property type="match status" value="1"/>
</dbReference>
<dbReference type="RefSeq" id="WP_245736626.1">
    <property type="nucleotide sequence ID" value="NZ_FNPH01000004.1"/>
</dbReference>
<reference evidence="9" key="1">
    <citation type="submission" date="2016-10" db="EMBL/GenBank/DDBJ databases">
        <authorList>
            <person name="Varghese N."/>
            <person name="Submissions S."/>
        </authorList>
    </citation>
    <scope>NUCLEOTIDE SEQUENCE [LARGE SCALE GENOMIC DNA]</scope>
    <source>
        <strain evidence="9">DSM 45245</strain>
    </source>
</reference>
<name>A0A1H3NZ77_9ACTN</name>
<feature type="domain" description="ABC transmembrane type-1" evidence="7">
    <location>
        <begin position="68"/>
        <end position="249"/>
    </location>
</feature>
<dbReference type="STRING" id="405436.SAMN05444365_104241"/>
<dbReference type="EMBL" id="FNPH01000004">
    <property type="protein sequence ID" value="SDY94108.1"/>
    <property type="molecule type" value="Genomic_DNA"/>
</dbReference>
<evidence type="ECO:0000256" key="4">
    <source>
        <dbReference type="ARBA" id="ARBA00022989"/>
    </source>
</evidence>
<evidence type="ECO:0000256" key="1">
    <source>
        <dbReference type="ARBA" id="ARBA00004141"/>
    </source>
</evidence>
<dbReference type="PANTHER" id="PTHR30177">
    <property type="entry name" value="GLYCINE BETAINE/L-PROLINE TRANSPORT SYSTEM PERMEASE PROTEIN PROW"/>
    <property type="match status" value="1"/>
</dbReference>
<dbReference type="SUPFAM" id="SSF161098">
    <property type="entry name" value="MetI-like"/>
    <property type="match status" value="1"/>
</dbReference>
<feature type="transmembrane region" description="Helical" evidence="6">
    <location>
        <begin position="29"/>
        <end position="46"/>
    </location>
</feature>
<dbReference type="PANTHER" id="PTHR30177:SF4">
    <property type="entry name" value="OSMOPROTECTANT IMPORT PERMEASE PROTEIN OSMW"/>
    <property type="match status" value="1"/>
</dbReference>
<accession>A0A1H3NZ77</accession>
<dbReference type="AlphaFoldDB" id="A0A1H3NZ77"/>
<evidence type="ECO:0000256" key="6">
    <source>
        <dbReference type="RuleBase" id="RU363032"/>
    </source>
</evidence>
<feature type="transmembrane region" description="Helical" evidence="6">
    <location>
        <begin position="118"/>
        <end position="148"/>
    </location>
</feature>
<evidence type="ECO:0000313" key="8">
    <source>
        <dbReference type="EMBL" id="SDY94108.1"/>
    </source>
</evidence>
<comment type="subcellular location">
    <subcellularLocation>
        <location evidence="6">Cell membrane</location>
        <topology evidence="6">Multi-pass membrane protein</topology>
    </subcellularLocation>
    <subcellularLocation>
        <location evidence="1">Membrane</location>
        <topology evidence="1">Multi-pass membrane protein</topology>
    </subcellularLocation>
</comment>
<dbReference type="InterPro" id="IPR000515">
    <property type="entry name" value="MetI-like"/>
</dbReference>
<comment type="similarity">
    <text evidence="6">Belongs to the binding-protein-dependent transport system permease family.</text>
</comment>
<dbReference type="PROSITE" id="PS50928">
    <property type="entry name" value="ABC_TM1"/>
    <property type="match status" value="1"/>
</dbReference>
<evidence type="ECO:0000259" key="7">
    <source>
        <dbReference type="PROSITE" id="PS50928"/>
    </source>
</evidence>
<evidence type="ECO:0000313" key="9">
    <source>
        <dbReference type="Proteomes" id="UP000242415"/>
    </source>
</evidence>
<keyword evidence="2 6" id="KW-0813">Transport</keyword>
<organism evidence="8 9">
    <name type="scientific">Micromonospora pattaloongensis</name>
    <dbReference type="NCBI Taxonomy" id="405436"/>
    <lineage>
        <taxon>Bacteria</taxon>
        <taxon>Bacillati</taxon>
        <taxon>Actinomycetota</taxon>
        <taxon>Actinomycetes</taxon>
        <taxon>Micromonosporales</taxon>
        <taxon>Micromonosporaceae</taxon>
        <taxon>Micromonospora</taxon>
    </lineage>
</organism>
<evidence type="ECO:0000256" key="2">
    <source>
        <dbReference type="ARBA" id="ARBA00022448"/>
    </source>
</evidence>
<gene>
    <name evidence="8" type="ORF">SAMN05444365_104241</name>
</gene>
<dbReference type="Gene3D" id="1.10.3720.10">
    <property type="entry name" value="MetI-like"/>
    <property type="match status" value="1"/>
</dbReference>